<organism evidence="2 3">
    <name type="scientific">Porphyromonas catoniae F0037</name>
    <dbReference type="NCBI Taxonomy" id="1127696"/>
    <lineage>
        <taxon>Bacteria</taxon>
        <taxon>Pseudomonadati</taxon>
        <taxon>Bacteroidota</taxon>
        <taxon>Bacteroidia</taxon>
        <taxon>Bacteroidales</taxon>
        <taxon>Porphyromonadaceae</taxon>
        <taxon>Porphyromonas</taxon>
    </lineage>
</organism>
<dbReference type="GO" id="GO:0045892">
    <property type="term" value="P:negative regulation of DNA-templated transcription"/>
    <property type="evidence" value="ECO:0007669"/>
    <property type="project" value="InterPro"/>
</dbReference>
<dbReference type="InterPro" id="IPR010982">
    <property type="entry name" value="Lambda_DNA-bd_dom_sf"/>
</dbReference>
<reference evidence="2 3" key="1">
    <citation type="submission" date="2012-05" db="EMBL/GenBank/DDBJ databases">
        <authorList>
            <person name="Weinstock G."/>
            <person name="Sodergren E."/>
            <person name="Lobos E.A."/>
            <person name="Fulton L."/>
            <person name="Fulton R."/>
            <person name="Courtney L."/>
            <person name="Fronick C."/>
            <person name="O'Laughlin M."/>
            <person name="Godfrey J."/>
            <person name="Wilson R.M."/>
            <person name="Miner T."/>
            <person name="Farmer C."/>
            <person name="Delehaunty K."/>
            <person name="Cordes M."/>
            <person name="Minx P."/>
            <person name="Tomlinson C."/>
            <person name="Chen J."/>
            <person name="Wollam A."/>
            <person name="Pepin K.H."/>
            <person name="Bhonagiri V."/>
            <person name="Zhang X."/>
            <person name="Suruliraj S."/>
            <person name="Warren W."/>
            <person name="Mitreva M."/>
            <person name="Mardis E.R."/>
            <person name="Wilson R.K."/>
        </authorList>
    </citation>
    <scope>NUCLEOTIDE SEQUENCE [LARGE SCALE GENOMIC DNA]</scope>
    <source>
        <strain evidence="2 3">F0037</strain>
    </source>
</reference>
<dbReference type="Gene3D" id="1.10.260.40">
    <property type="entry name" value="lambda repressor-like DNA-binding domains"/>
    <property type="match status" value="1"/>
</dbReference>
<sequence length="145" mass="16562">MIIHIVVFFDCFFVSLQQENKTIYSMATKKMKVTADVAANIEAIKMYMGAESLSDLARILGISAQRISSWCIRGTYDTRVILKTIPEIREEWLATGEGEMLRESGTASLIDELRELRELLNSKDAVILQQAQHIAELTKQIKRRR</sequence>
<evidence type="ECO:0000313" key="2">
    <source>
        <dbReference type="EMBL" id="EKY02129.1"/>
    </source>
</evidence>
<comment type="caution">
    <text evidence="2">The sequence shown here is derived from an EMBL/GenBank/DDBJ whole genome shotgun (WGS) entry which is preliminary data.</text>
</comment>
<dbReference type="AlphaFoldDB" id="L1NF44"/>
<protein>
    <submittedName>
        <fullName evidence="2">Bacteriophage CI repressor protein</fullName>
    </submittedName>
</protein>
<dbReference type="EMBL" id="AMEQ01000018">
    <property type="protein sequence ID" value="EKY02129.1"/>
    <property type="molecule type" value="Genomic_DNA"/>
</dbReference>
<dbReference type="HOGENOM" id="CLU_1785131_0_0_10"/>
<dbReference type="PATRIC" id="fig|1127696.3.peg.453"/>
<dbReference type="Proteomes" id="UP000010408">
    <property type="component" value="Unassembled WGS sequence"/>
</dbReference>
<evidence type="ECO:0000259" key="1">
    <source>
        <dbReference type="Pfam" id="PF07022"/>
    </source>
</evidence>
<feature type="domain" description="Bacteriophage CI repressor N-terminal" evidence="1">
    <location>
        <begin position="41"/>
        <end position="100"/>
    </location>
</feature>
<evidence type="ECO:0000313" key="3">
    <source>
        <dbReference type="Proteomes" id="UP000010408"/>
    </source>
</evidence>
<dbReference type="GO" id="GO:0003677">
    <property type="term" value="F:DNA binding"/>
    <property type="evidence" value="ECO:0007669"/>
    <property type="project" value="InterPro"/>
</dbReference>
<name>L1NF44_9PORP</name>
<dbReference type="InterPro" id="IPR010744">
    <property type="entry name" value="Phage_CI_N"/>
</dbReference>
<accession>L1NF44</accession>
<dbReference type="Pfam" id="PF07022">
    <property type="entry name" value="Phage_CI_repr"/>
    <property type="match status" value="1"/>
</dbReference>
<proteinExistence type="predicted"/>
<gene>
    <name evidence="2" type="ORF">HMPREF9134_00515</name>
</gene>